<accession>A0A6J5LD05</accession>
<feature type="region of interest" description="Disordered" evidence="3">
    <location>
        <begin position="821"/>
        <end position="841"/>
    </location>
</feature>
<feature type="compositionally biased region" description="Low complexity" evidence="3">
    <location>
        <begin position="1062"/>
        <end position="1076"/>
    </location>
</feature>
<comment type="subcellular location">
    <subcellularLocation>
        <location evidence="1">Virion</location>
    </subcellularLocation>
</comment>
<dbReference type="EMBL" id="LR796242">
    <property type="protein sequence ID" value="CAB4131213.1"/>
    <property type="molecule type" value="Genomic_DNA"/>
</dbReference>
<evidence type="ECO:0000313" key="5">
    <source>
        <dbReference type="EMBL" id="CAB4131213.1"/>
    </source>
</evidence>
<dbReference type="GO" id="GO:0098015">
    <property type="term" value="C:virus tail"/>
    <property type="evidence" value="ECO:0007669"/>
    <property type="project" value="UniProtKB-KW"/>
</dbReference>
<feature type="region of interest" description="Disordered" evidence="3">
    <location>
        <begin position="1042"/>
        <end position="1087"/>
    </location>
</feature>
<keyword evidence="2" id="KW-1227">Viral tail protein</keyword>
<feature type="region of interest" description="Disordered" evidence="3">
    <location>
        <begin position="1448"/>
        <end position="1487"/>
    </location>
</feature>
<reference evidence="5" key="1">
    <citation type="submission" date="2020-04" db="EMBL/GenBank/DDBJ databases">
        <authorList>
            <person name="Chiriac C."/>
            <person name="Salcher M."/>
            <person name="Ghai R."/>
            <person name="Kavagutti S V."/>
        </authorList>
    </citation>
    <scope>NUCLEOTIDE SEQUENCE</scope>
</reference>
<proteinExistence type="predicted"/>
<feature type="region of interest" description="Disordered" evidence="3">
    <location>
        <begin position="690"/>
        <end position="714"/>
    </location>
</feature>
<keyword evidence="2" id="KW-0946">Virion</keyword>
<dbReference type="Pfam" id="PF13884">
    <property type="entry name" value="Peptidase_S74"/>
    <property type="match status" value="1"/>
</dbReference>
<protein>
    <submittedName>
        <fullName evidence="5">Intramolecular chaperone auto-processing domain containing protein</fullName>
    </submittedName>
</protein>
<evidence type="ECO:0000256" key="3">
    <source>
        <dbReference type="SAM" id="MobiDB-lite"/>
    </source>
</evidence>
<gene>
    <name evidence="5" type="ORF">UFOVP120_69</name>
</gene>
<sequence length="1487" mass="155655">MGGGGKGGSTTVNKVEIPPEVLARYNAVNARAETVAQQPYQEYSKDPNAFVAPLTQTQQAGIQNTNAMAGAAQPYYGAATGLAAASTGNVNPQDLNVNQYMNPFTQNVVNATQAALQQQQGQQLSQQQSDAIRGGAFGGERAGLQRAQLMGQQGLATAQAISPLYQQNYNQALAAAQQQQGVNLGAQQANRQNLQNAATLFGSIGTNAQQAGLAGAQAQLQAGQGEQQTQQAGLQALYNQFQQKQGYPFQVAQFLANIAEGTGALSGNTTTQTTTGGGGFFSDKRLKENVQKVGKTNDGQPIYRFNYKGDPRTQIGLMAQDVEKSHPEAVGLAGGYKTVDYKKATDDAVHSRRHFSGEEGSFVAPPTDAYSMTGSPSAMLSGLSLPKMTDGANIHIQPGAINPAAAGLLAPEATGYSRGTREGKQAEADSLRSSLASGYGSGIGSGPDYMNKRLAQLDDFLAQNSSQGGLVGAGGGSFARGGLAFGGVPDYTNPALAYYGPQQGQGGGLYGVQLQPGGQHQMMQGAQIQKPQQRDAMAELAATAKFAEGATGAWDKRPDFLRSEEDVAMRDRIKEAADVKNRQTIEDYYKNHPDEADKSDDGNARGGLIGHRHHYSGNAGSYVNPKASPFAGSNDWMGIDEQQPQYHLMKGGEMQRQPQQQSGLGAASQATGVLKNGKSAFDWAKKQLSGEASPTAMSSTTTEAAPGAATGAVESATAPTGGVIDLTTGAPGLAGGATNAATSAIAGAPTDTVATGLLTGAETAAPEALTALAPELIPEVAAPVVTASIADVLPFFLLKNGGAVPHRKNYQTRGLVVPDEYSTAEPDAAPAPEAPSVPEVPVEPTVRGARAVAPTPGLGAAPAPKVKVGDNELTIVPPASIPDNAGNRLPTKIPKIVQTREPAQKPFIPSLEGLGAAAKDTLSSENFWVPALTGIGSMLASPNKTLLGAVGSGLVGGAGAYGEMKKLDNQQAQQRLAALKGRFVGPTLVNGKMVYRDTWTGENVDQSEYGARVQQHLSGKTPGAASPAAVGTARDVITEGAPKIERPAASTNQTTVATPDQGGTAAGTAKPPGSAALPKPGEAPSANAVATGAVPETGANLIAMDQAMLDNEDLWKGLPPPMRPKALLNDATAMDGKIRQLETNRDTIENSVGETPQSKAISAEIASLRTERQNKIVLAQQQMARATKLQEEAASADIRRRSGVQEEADKIELLPRKQALELQGEIAKKGALNPIDLQQKQAEADIQRTREVQTAREKLPTEEAKAAFDANVRRQDAALQKAAAEAKEAQVARSQAQAALSVMFDKNGKPTISSGPLGPRIANVAAYMSQLGFSDKFINDLTKTNPSNAQMLDKLQTAMTAEIARLELAGSPVRVSEFQQFMRSVPNATLLPNAFKWIVENTIIPKAQASIDAYRSVKELTPGVEDGKNIEGRLFDYYDANPWFSAKSGNSGEGSAAISRQAPPPTPENLRSAAEERQRRDSLRRNP</sequence>
<feature type="compositionally biased region" description="Basic and acidic residues" evidence="3">
    <location>
        <begin position="589"/>
        <end position="603"/>
    </location>
</feature>
<feature type="compositionally biased region" description="Low complexity" evidence="3">
    <location>
        <begin position="698"/>
        <end position="714"/>
    </location>
</feature>
<feature type="region of interest" description="Disordered" evidence="3">
    <location>
        <begin position="589"/>
        <end position="609"/>
    </location>
</feature>
<feature type="domain" description="Peptidase S74" evidence="4">
    <location>
        <begin position="282"/>
        <end position="330"/>
    </location>
</feature>
<organism evidence="5">
    <name type="scientific">uncultured Caudovirales phage</name>
    <dbReference type="NCBI Taxonomy" id="2100421"/>
    <lineage>
        <taxon>Viruses</taxon>
        <taxon>Duplodnaviria</taxon>
        <taxon>Heunggongvirae</taxon>
        <taxon>Uroviricota</taxon>
        <taxon>Caudoviricetes</taxon>
        <taxon>Peduoviridae</taxon>
        <taxon>Maltschvirus</taxon>
        <taxon>Maltschvirus maltsch</taxon>
    </lineage>
</organism>
<feature type="compositionally biased region" description="Low complexity" evidence="3">
    <location>
        <begin position="824"/>
        <end position="841"/>
    </location>
</feature>
<evidence type="ECO:0000259" key="4">
    <source>
        <dbReference type="Pfam" id="PF13884"/>
    </source>
</evidence>
<name>A0A6J5LD05_9CAUD</name>
<evidence type="ECO:0000256" key="1">
    <source>
        <dbReference type="ARBA" id="ARBA00004328"/>
    </source>
</evidence>
<evidence type="ECO:0000256" key="2">
    <source>
        <dbReference type="ARBA" id="ARBA00022732"/>
    </source>
</evidence>
<feature type="compositionally biased region" description="Polar residues" evidence="3">
    <location>
        <begin position="1049"/>
        <end position="1058"/>
    </location>
</feature>
<feature type="compositionally biased region" description="Basic and acidic residues" evidence="3">
    <location>
        <begin position="1473"/>
        <end position="1487"/>
    </location>
</feature>
<dbReference type="InterPro" id="IPR030392">
    <property type="entry name" value="S74_ICA"/>
</dbReference>